<dbReference type="PROSITE" id="PS00524">
    <property type="entry name" value="SMB_1"/>
    <property type="match status" value="1"/>
</dbReference>
<accession>A0A813CD90</accession>
<evidence type="ECO:0000259" key="5">
    <source>
        <dbReference type="PROSITE" id="PS51841"/>
    </source>
</evidence>
<comment type="caution">
    <text evidence="6">The sequence shown here is derived from an EMBL/GenBank/DDBJ whole genome shotgun (WGS) entry which is preliminary data.</text>
</comment>
<evidence type="ECO:0000256" key="1">
    <source>
        <dbReference type="ARBA" id="ARBA00023157"/>
    </source>
</evidence>
<keyword evidence="1" id="KW-1015">Disulfide bond</keyword>
<feature type="domain" description="SMB" evidence="4">
    <location>
        <begin position="963"/>
        <end position="1006"/>
    </location>
</feature>
<dbReference type="EMBL" id="CAJNJA010094820">
    <property type="protein sequence ID" value="CAE7941749.1"/>
    <property type="molecule type" value="Genomic_DNA"/>
</dbReference>
<keyword evidence="3" id="KW-1133">Transmembrane helix</keyword>
<keyword evidence="7" id="KW-1185">Reference proteome</keyword>
<feature type="domain" description="LTD" evidence="5">
    <location>
        <begin position="998"/>
        <end position="1144"/>
    </location>
</feature>
<feature type="compositionally biased region" description="Polar residues" evidence="2">
    <location>
        <begin position="407"/>
        <end position="425"/>
    </location>
</feature>
<sequence length="1152" mass="124018">AAVWDCVLVGVIVAQLIDLAAIPLLAGIDSGHYLPLAVLLYHAIAFAFCGIYDLLSQQGSGRARTLHRVLVSRRVLLELAGGASGTKLYLGRICFIVSGGAMWLALRVLLLIGEETLVLTCFIILLFVAYCAAGLAALEPRRSLPGHLVQWLCTGWGAREALLQGPLKILGGLLMLPFAASVIAAQIWLRTISFIVWLAVACPCCRLQRADNVFDAFERELAIPLLQCSFLAFSCTLAGLALEGELSSFQRMSVGIAATYYTIMLLIWTAPAVLQAKVAAEEVYDANSLLGEEGAAQLLERAGDGEVELEDLRSTCDELKALVQRERHDHAVEVGQLVAKLRDQEVISRSSEKSKAQLLSEVEEWRERCSELKKQLALSSRPDLPRIKWPIHTAGADDAGASASGSQPSTTPDQQEALHGTQSPGGASGVALEPVSSNDESSEVERAGDSPCSHEGSEDAENEASADGPPARRPSSDDGQQQHHSASHEVTPAPSGVSPHAESAAEDVLSAGEDTSGTDAALSDADGPHPAHVLQVELGIAGRVTGIHPAKMKHFSEMIAVLMALLPWGALGDQSRRLSTHRVSSQASSSAASELQQILQDGKMSIPLSLQAIQTTLVKMGQEASNSSAVTTADFAKSIEPLLYSMQNTIRSQNNLTQQTLDNSWASFTACSFDFGGPAGFEDLTALENSHKTCRVDEGIQKTGLDSCRIIQGNKESALVDAKKDFHGDEASGTKGKNVLPEASTCDFEQTGAAWSSPKEYLEYFENHFGTLLSDWRASRDAVVKAQNETNTQTALCDSKEVKWNGQKTDCAQFQKALETAACDILTHNTACRSYTGCYNREWHSYGETEKLTKTQEAEQKAEMMGTLKILCMIRVFGQPDLTARINRCLQADYAASTDVTNLHITYYPSSKTPMPTDQRGTCAAASKASMIPGTKAFENTHYGGLPTNAGFSDCSASCCGYSEPTCQKYGCSTKYVKTQLCQCNAECEVHGDCCWDYYDKCNVVSKEYNIVLNEVAFSGVAGTCEGADWVELYNAGHVMKDIKGWTLSVEKPDPQNPGSTVQYDVAFDTSQTIEPARSLVVCAKPGGLSDATLPNIEVEFEKGNKITWSDKDGSVISATTISDTAADDKTWSRLADGEYAVKDPTPGSKNK</sequence>
<dbReference type="AlphaFoldDB" id="A0A813CD90"/>
<dbReference type="PROSITE" id="PS50958">
    <property type="entry name" value="SMB_2"/>
    <property type="match status" value="1"/>
</dbReference>
<dbReference type="Proteomes" id="UP000601435">
    <property type="component" value="Unassembled WGS sequence"/>
</dbReference>
<keyword evidence="3" id="KW-0472">Membrane</keyword>
<dbReference type="PROSITE" id="PS51841">
    <property type="entry name" value="LTD"/>
    <property type="match status" value="1"/>
</dbReference>
<evidence type="ECO:0008006" key="8">
    <source>
        <dbReference type="Google" id="ProtNLM"/>
    </source>
</evidence>
<reference evidence="6" key="1">
    <citation type="submission" date="2021-02" db="EMBL/GenBank/DDBJ databases">
        <authorList>
            <person name="Dougan E. K."/>
            <person name="Rhodes N."/>
            <person name="Thang M."/>
            <person name="Chan C."/>
        </authorList>
    </citation>
    <scope>NUCLEOTIDE SEQUENCE</scope>
</reference>
<organism evidence="6 7">
    <name type="scientific">Symbiodinium necroappetens</name>
    <dbReference type="NCBI Taxonomy" id="1628268"/>
    <lineage>
        <taxon>Eukaryota</taxon>
        <taxon>Sar</taxon>
        <taxon>Alveolata</taxon>
        <taxon>Dinophyceae</taxon>
        <taxon>Suessiales</taxon>
        <taxon>Symbiodiniaceae</taxon>
        <taxon>Symbiodinium</taxon>
    </lineage>
</organism>
<evidence type="ECO:0000259" key="4">
    <source>
        <dbReference type="PROSITE" id="PS50958"/>
    </source>
</evidence>
<dbReference type="OrthoDB" id="193138at2759"/>
<feature type="transmembrane region" description="Helical" evidence="3">
    <location>
        <begin position="34"/>
        <end position="55"/>
    </location>
</feature>
<name>A0A813CD90_9DINO</name>
<dbReference type="Pfam" id="PF01033">
    <property type="entry name" value="Somatomedin_B"/>
    <property type="match status" value="1"/>
</dbReference>
<keyword evidence="3" id="KW-0812">Transmembrane</keyword>
<protein>
    <recommendedName>
        <fullName evidence="8">SMB domain-containing protein</fullName>
    </recommendedName>
</protein>
<feature type="transmembrane region" description="Helical" evidence="3">
    <location>
        <begin position="7"/>
        <end position="28"/>
    </location>
</feature>
<feature type="region of interest" description="Disordered" evidence="2">
    <location>
        <begin position="395"/>
        <end position="529"/>
    </location>
</feature>
<feature type="compositionally biased region" description="Low complexity" evidence="2">
    <location>
        <begin position="395"/>
        <end position="406"/>
    </location>
</feature>
<dbReference type="InterPro" id="IPR001322">
    <property type="entry name" value="Lamin_tail_dom"/>
</dbReference>
<gene>
    <name evidence="6" type="ORF">SNEC2469_LOCUS34392</name>
</gene>
<feature type="transmembrane region" description="Helical" evidence="3">
    <location>
        <begin position="169"/>
        <end position="189"/>
    </location>
</feature>
<evidence type="ECO:0000313" key="6">
    <source>
        <dbReference type="EMBL" id="CAE7941749.1"/>
    </source>
</evidence>
<feature type="transmembrane region" description="Helical" evidence="3">
    <location>
        <begin position="89"/>
        <end position="110"/>
    </location>
</feature>
<dbReference type="InterPro" id="IPR001212">
    <property type="entry name" value="Somatomedin_B_dom"/>
</dbReference>
<feature type="transmembrane region" description="Helical" evidence="3">
    <location>
        <begin position="254"/>
        <end position="274"/>
    </location>
</feature>
<evidence type="ECO:0000256" key="2">
    <source>
        <dbReference type="SAM" id="MobiDB-lite"/>
    </source>
</evidence>
<feature type="transmembrane region" description="Helical" evidence="3">
    <location>
        <begin position="221"/>
        <end position="242"/>
    </location>
</feature>
<dbReference type="Gene3D" id="4.10.410.20">
    <property type="match status" value="1"/>
</dbReference>
<evidence type="ECO:0000256" key="3">
    <source>
        <dbReference type="SAM" id="Phobius"/>
    </source>
</evidence>
<evidence type="ECO:0000313" key="7">
    <source>
        <dbReference type="Proteomes" id="UP000601435"/>
    </source>
</evidence>
<feature type="transmembrane region" description="Helical" evidence="3">
    <location>
        <begin position="116"/>
        <end position="138"/>
    </location>
</feature>
<proteinExistence type="predicted"/>
<feature type="non-terminal residue" evidence="6">
    <location>
        <position position="1"/>
    </location>
</feature>